<protein>
    <submittedName>
        <fullName evidence="1">9802_t:CDS:1</fullName>
    </submittedName>
</protein>
<keyword evidence="2" id="KW-1185">Reference proteome</keyword>
<gene>
    <name evidence="1" type="ORF">GMARGA_LOCUS38194</name>
</gene>
<name>A0ABN7X4N7_GIGMA</name>
<dbReference type="EMBL" id="CAJVQB010083805">
    <property type="protein sequence ID" value="CAG8846502.1"/>
    <property type="molecule type" value="Genomic_DNA"/>
</dbReference>
<proteinExistence type="predicted"/>
<organism evidence="1 2">
    <name type="scientific">Gigaspora margarita</name>
    <dbReference type="NCBI Taxonomy" id="4874"/>
    <lineage>
        <taxon>Eukaryota</taxon>
        <taxon>Fungi</taxon>
        <taxon>Fungi incertae sedis</taxon>
        <taxon>Mucoromycota</taxon>
        <taxon>Glomeromycotina</taxon>
        <taxon>Glomeromycetes</taxon>
        <taxon>Diversisporales</taxon>
        <taxon>Gigasporaceae</taxon>
        <taxon>Gigaspora</taxon>
    </lineage>
</organism>
<sequence>MTVRANTIQMSDTYPEYIEEFSIEIADFNPIGSTTYILLPKTLPKHNNRIINIQNDDNCSFRKKSAIAIWGFVEKLNMDNIPIPVLVSTLVYKKFEANNPEISLCIYEQHNQNECLDFCYVSERREEKYKQ</sequence>
<comment type="caution">
    <text evidence="1">The sequence shown here is derived from an EMBL/GenBank/DDBJ whole genome shotgun (WGS) entry which is preliminary data.</text>
</comment>
<feature type="non-terminal residue" evidence="1">
    <location>
        <position position="131"/>
    </location>
</feature>
<accession>A0ABN7X4N7</accession>
<reference evidence="1 2" key="1">
    <citation type="submission" date="2021-06" db="EMBL/GenBank/DDBJ databases">
        <authorList>
            <person name="Kallberg Y."/>
            <person name="Tangrot J."/>
            <person name="Rosling A."/>
        </authorList>
    </citation>
    <scope>NUCLEOTIDE SEQUENCE [LARGE SCALE GENOMIC DNA]</scope>
    <source>
        <strain evidence="1 2">120-4 pot B 10/14</strain>
    </source>
</reference>
<evidence type="ECO:0000313" key="1">
    <source>
        <dbReference type="EMBL" id="CAG8846502.1"/>
    </source>
</evidence>
<dbReference type="Proteomes" id="UP000789901">
    <property type="component" value="Unassembled WGS sequence"/>
</dbReference>
<evidence type="ECO:0000313" key="2">
    <source>
        <dbReference type="Proteomes" id="UP000789901"/>
    </source>
</evidence>